<organism evidence="1 2">
    <name type="scientific">Auriscalpium vulgare</name>
    <dbReference type="NCBI Taxonomy" id="40419"/>
    <lineage>
        <taxon>Eukaryota</taxon>
        <taxon>Fungi</taxon>
        <taxon>Dikarya</taxon>
        <taxon>Basidiomycota</taxon>
        <taxon>Agaricomycotina</taxon>
        <taxon>Agaricomycetes</taxon>
        <taxon>Russulales</taxon>
        <taxon>Auriscalpiaceae</taxon>
        <taxon>Auriscalpium</taxon>
    </lineage>
</organism>
<evidence type="ECO:0000313" key="2">
    <source>
        <dbReference type="Proteomes" id="UP000814033"/>
    </source>
</evidence>
<dbReference type="Proteomes" id="UP000814033">
    <property type="component" value="Unassembled WGS sequence"/>
</dbReference>
<protein>
    <submittedName>
        <fullName evidence="1">Uncharacterized protein</fullName>
    </submittedName>
</protein>
<gene>
    <name evidence="1" type="ORF">FA95DRAFT_371057</name>
</gene>
<evidence type="ECO:0000313" key="1">
    <source>
        <dbReference type="EMBL" id="KAI0043620.1"/>
    </source>
</evidence>
<accession>A0ACB8RJ47</accession>
<proteinExistence type="predicted"/>
<comment type="caution">
    <text evidence="1">The sequence shown here is derived from an EMBL/GenBank/DDBJ whole genome shotgun (WGS) entry which is preliminary data.</text>
</comment>
<name>A0ACB8RJ47_9AGAM</name>
<keyword evidence="2" id="KW-1185">Reference proteome</keyword>
<sequence>MAPFQEPLGGHAGRSISPACRQLKCPWSHRWPAIANRRLGRQEVVPEACVWAELRGRGTQCGFGERRAHGEGWCGERGGCVYEGEAGRTGVRVDPCGAVLEREDGKSSATYQAGVCERMGLGARARFPPAGASVGREHLTHGSRARRALRYHACCGRRASRREVEGGWRGPVSRAGSCLLPCCRPALLAEWKVPGYQQTVPSGARPISDAATHGANTTPLCLQLLSGAKQRVVPSASARSPLVRPPHTKMAPLLGARSQLGGQAAILARASTAHGPAR</sequence>
<dbReference type="EMBL" id="MU276011">
    <property type="protein sequence ID" value="KAI0043620.1"/>
    <property type="molecule type" value="Genomic_DNA"/>
</dbReference>
<reference evidence="1" key="1">
    <citation type="submission" date="2021-02" db="EMBL/GenBank/DDBJ databases">
        <authorList>
            <consortium name="DOE Joint Genome Institute"/>
            <person name="Ahrendt S."/>
            <person name="Looney B.P."/>
            <person name="Miyauchi S."/>
            <person name="Morin E."/>
            <person name="Drula E."/>
            <person name="Courty P.E."/>
            <person name="Chicoki N."/>
            <person name="Fauchery L."/>
            <person name="Kohler A."/>
            <person name="Kuo A."/>
            <person name="Labutti K."/>
            <person name="Pangilinan J."/>
            <person name="Lipzen A."/>
            <person name="Riley R."/>
            <person name="Andreopoulos W."/>
            <person name="He G."/>
            <person name="Johnson J."/>
            <person name="Barry K.W."/>
            <person name="Grigoriev I.V."/>
            <person name="Nagy L."/>
            <person name="Hibbett D."/>
            <person name="Henrissat B."/>
            <person name="Matheny P.B."/>
            <person name="Labbe J."/>
            <person name="Martin F."/>
        </authorList>
    </citation>
    <scope>NUCLEOTIDE SEQUENCE</scope>
    <source>
        <strain evidence="1">FP105234-sp</strain>
    </source>
</reference>
<reference evidence="1" key="2">
    <citation type="journal article" date="2022" name="New Phytol.">
        <title>Evolutionary transition to the ectomycorrhizal habit in the genomes of a hyperdiverse lineage of mushroom-forming fungi.</title>
        <authorList>
            <person name="Looney B."/>
            <person name="Miyauchi S."/>
            <person name="Morin E."/>
            <person name="Drula E."/>
            <person name="Courty P.E."/>
            <person name="Kohler A."/>
            <person name="Kuo A."/>
            <person name="LaButti K."/>
            <person name="Pangilinan J."/>
            <person name="Lipzen A."/>
            <person name="Riley R."/>
            <person name="Andreopoulos W."/>
            <person name="He G."/>
            <person name="Johnson J."/>
            <person name="Nolan M."/>
            <person name="Tritt A."/>
            <person name="Barry K.W."/>
            <person name="Grigoriev I.V."/>
            <person name="Nagy L.G."/>
            <person name="Hibbett D."/>
            <person name="Henrissat B."/>
            <person name="Matheny P.B."/>
            <person name="Labbe J."/>
            <person name="Martin F.M."/>
        </authorList>
    </citation>
    <scope>NUCLEOTIDE SEQUENCE</scope>
    <source>
        <strain evidence="1">FP105234-sp</strain>
    </source>
</reference>